<gene>
    <name evidence="1" type="ORF">UFOVP312_35</name>
</gene>
<reference evidence="1" key="1">
    <citation type="submission" date="2020-04" db="EMBL/GenBank/DDBJ databases">
        <authorList>
            <person name="Chiriac C."/>
            <person name="Salcher M."/>
            <person name="Ghai R."/>
            <person name="Kavagutti S V."/>
        </authorList>
    </citation>
    <scope>NUCLEOTIDE SEQUENCE</scope>
</reference>
<accession>A0A6J5LUD9</accession>
<dbReference type="EMBL" id="LR796318">
    <property type="protein sequence ID" value="CAB4136647.1"/>
    <property type="molecule type" value="Genomic_DNA"/>
</dbReference>
<proteinExistence type="predicted"/>
<organism evidence="1">
    <name type="scientific">uncultured Caudovirales phage</name>
    <dbReference type="NCBI Taxonomy" id="2100421"/>
    <lineage>
        <taxon>Viruses</taxon>
        <taxon>Duplodnaviria</taxon>
        <taxon>Heunggongvirae</taxon>
        <taxon>Uroviricota</taxon>
        <taxon>Caudoviricetes</taxon>
        <taxon>Peduoviridae</taxon>
        <taxon>Maltschvirus</taxon>
        <taxon>Maltschvirus maltsch</taxon>
    </lineage>
</organism>
<name>A0A6J5LUD9_9CAUD</name>
<protein>
    <submittedName>
        <fullName evidence="1">Uncharacterized protein</fullName>
    </submittedName>
</protein>
<evidence type="ECO:0000313" key="1">
    <source>
        <dbReference type="EMBL" id="CAB4136647.1"/>
    </source>
</evidence>
<sequence>MEQTYIQETPVKRRWADALANALRTARDVGNKVAVPEGAPLVGGLKLGDMMLGQAPEGAERLAYGERMTSGRGQTLAIRPETLDLAMLVPVPGSGATSMAARAGNKAEATVSALRKNVKNIDRAKLAKMIPESEADIGRSFKADPRLRGEGTVPRGEVETALANRARYRDEPRTLPNRPTEMSDQDWADFGARYGVDFSQSPMQSLGISDLTTRKEIMVPGGLEGKFTIPDLFRIKANNFDPNALPQEAHNALMQKFLRTYERTGPHDPVDTFNDLNFALLSPNAPLTPNEFLAQRFRVRTPEELDALAARVGEPGLAATMDAESGVGAASRGGLGVKGTANIDHQARLAQLLREKPEMFQPQDGETLREVGWRVMNQVPGLSVKTASLGVPWTDLNKANTSAVDLHMIRNNYQRLMQEDPDFAARVQGLVESTARKNPISEEEAAISLISSHPEWKYRMKGGELNPNVPPELAPEKLAYEPDKFTVASPYYRRIMEYVDESRGANPEIELFPEQWRLWDRYRGRVEPHEMAHPDWRKLPRQSFNELQDSLTAHKELGYTGTAPIKEGGDWRRLYYGFTGNQAPDVKKVVVDEAKKATVSALRSKSKKEEEEEQ</sequence>